<proteinExistence type="predicted"/>
<organism evidence="1 2">
    <name type="scientific">Sphingomonas pokkalii</name>
    <dbReference type="NCBI Taxonomy" id="2175090"/>
    <lineage>
        <taxon>Bacteria</taxon>
        <taxon>Pseudomonadati</taxon>
        <taxon>Pseudomonadota</taxon>
        <taxon>Alphaproteobacteria</taxon>
        <taxon>Sphingomonadales</taxon>
        <taxon>Sphingomonadaceae</taxon>
        <taxon>Sphingomonas</taxon>
    </lineage>
</organism>
<name>A0A2U0SCS0_9SPHN</name>
<accession>A0A2U0SCS0</accession>
<evidence type="ECO:0008006" key="3">
    <source>
        <dbReference type="Google" id="ProtNLM"/>
    </source>
</evidence>
<sequence length="251" mass="28071">MHISHWKHSLLEPSGLKDWLHRDLPVRDKLLLILATFDQPVQLSDMRTRAEEAGFRVPKKWNMSDVLGRSGGLGIRVPSGWELTDTGKNHLRNLGVESVSPAAMQVAADLRKHLDNVQNVTTRAFVEEAIKCHEAKLYRSAIVMSWVAAVDVLYREVVANHLAAFNTEAHKANAKWKEAVNEDGLAKMQEADFLDRLVPIGIIGKNVKEELAKALKLRNGCGHPNSLKIEPNMVASHIETLILNVFEQFPA</sequence>
<dbReference type="OrthoDB" id="1399884at2"/>
<gene>
    <name evidence="1" type="ORF">DD559_07345</name>
</gene>
<comment type="caution">
    <text evidence="1">The sequence shown here is derived from an EMBL/GenBank/DDBJ whole genome shotgun (WGS) entry which is preliminary data.</text>
</comment>
<evidence type="ECO:0000313" key="2">
    <source>
        <dbReference type="Proteomes" id="UP000245890"/>
    </source>
</evidence>
<dbReference type="Proteomes" id="UP000245890">
    <property type="component" value="Unassembled WGS sequence"/>
</dbReference>
<dbReference type="EMBL" id="QENQ01000001">
    <property type="protein sequence ID" value="PVX29167.1"/>
    <property type="molecule type" value="Genomic_DNA"/>
</dbReference>
<protein>
    <recommendedName>
        <fullName evidence="3">DUF4145 domain-containing protein</fullName>
    </recommendedName>
</protein>
<keyword evidence="2" id="KW-1185">Reference proteome</keyword>
<dbReference type="AlphaFoldDB" id="A0A2U0SCS0"/>
<evidence type="ECO:0000313" key="1">
    <source>
        <dbReference type="EMBL" id="PVX29167.1"/>
    </source>
</evidence>
<reference evidence="1 2" key="1">
    <citation type="submission" date="2018-05" db="EMBL/GenBank/DDBJ databases">
        <title>Description of Sphingomonas pokkalii sp nov, isolated from the rhizosphere of saline tolerant pokkali rice and its draft genome analysis.</title>
        <authorList>
            <person name="Menon R."/>
            <person name="Kumari S."/>
            <person name="Rameshkumar N."/>
        </authorList>
    </citation>
    <scope>NUCLEOTIDE SEQUENCE [LARGE SCALE GENOMIC DNA]</scope>
    <source>
        <strain evidence="1 2">L3B27</strain>
    </source>
</reference>